<dbReference type="Proteomes" id="UP000682733">
    <property type="component" value="Unassembled WGS sequence"/>
</dbReference>
<accession>A0A8S2EHP9</accession>
<protein>
    <submittedName>
        <fullName evidence="2">Uncharacterized protein</fullName>
    </submittedName>
</protein>
<dbReference type="AlphaFoldDB" id="A0A8S2EHP9"/>
<feature type="non-terminal residue" evidence="2">
    <location>
        <position position="1"/>
    </location>
</feature>
<proteinExistence type="predicted"/>
<evidence type="ECO:0000256" key="1">
    <source>
        <dbReference type="SAM" id="Coils"/>
    </source>
</evidence>
<keyword evidence="1" id="KW-0175">Coiled coil</keyword>
<name>A0A8S2EHP9_9BILA</name>
<gene>
    <name evidence="2" type="ORF">OVA965_LOCUS22860</name>
    <name evidence="3" type="ORF">TMI583_LOCUS23576</name>
</gene>
<dbReference type="Proteomes" id="UP000677228">
    <property type="component" value="Unassembled WGS sequence"/>
</dbReference>
<evidence type="ECO:0000313" key="2">
    <source>
        <dbReference type="EMBL" id="CAF1176906.1"/>
    </source>
</evidence>
<evidence type="ECO:0000313" key="4">
    <source>
        <dbReference type="Proteomes" id="UP000677228"/>
    </source>
</evidence>
<dbReference type="EMBL" id="CAJNOK010013050">
    <property type="protein sequence ID" value="CAF1176906.1"/>
    <property type="molecule type" value="Genomic_DNA"/>
</dbReference>
<organism evidence="2 4">
    <name type="scientific">Didymodactylos carnosus</name>
    <dbReference type="NCBI Taxonomy" id="1234261"/>
    <lineage>
        <taxon>Eukaryota</taxon>
        <taxon>Metazoa</taxon>
        <taxon>Spiralia</taxon>
        <taxon>Gnathifera</taxon>
        <taxon>Rotifera</taxon>
        <taxon>Eurotatoria</taxon>
        <taxon>Bdelloidea</taxon>
        <taxon>Philodinida</taxon>
        <taxon>Philodinidae</taxon>
        <taxon>Didymodactylos</taxon>
    </lineage>
</organism>
<evidence type="ECO:0000313" key="3">
    <source>
        <dbReference type="EMBL" id="CAF3988165.1"/>
    </source>
</evidence>
<comment type="caution">
    <text evidence="2">The sequence shown here is derived from an EMBL/GenBank/DDBJ whole genome shotgun (WGS) entry which is preliminary data.</text>
</comment>
<reference evidence="2" key="1">
    <citation type="submission" date="2021-02" db="EMBL/GenBank/DDBJ databases">
        <authorList>
            <person name="Nowell W R."/>
        </authorList>
    </citation>
    <scope>NUCLEOTIDE SEQUENCE</scope>
</reference>
<dbReference type="EMBL" id="CAJOBA010034577">
    <property type="protein sequence ID" value="CAF3988165.1"/>
    <property type="molecule type" value="Genomic_DNA"/>
</dbReference>
<feature type="coiled-coil region" evidence="1">
    <location>
        <begin position="533"/>
        <end position="560"/>
    </location>
</feature>
<sequence length="608" mass="68190">MVFLLHLNGDFVNSLQKMVKDGVDVVISGTSKVYQVVLFFTLGDYPAQQALHGRKESVSALKFCPCCNVTNDDYKDNIDQLPAHYTNLDYEQACKFIEECVKNGDENTTAIWRKFYGINNRSIFAELPNFDVTLQVLLDPMHILLQAVNEFSFDASENLSKPCLNMRIEELRNSTTDYIIYVYAKRLCVIMVCSIFYEDFKANNIDIFGVCPACREKVAIHTHDPFTMSQLTATTITASPKQTTNLTNFNSRTPSPTRYTSTIDENTCSLTNTLRLSPRETPTSSRLTNDNGFLHGKSPGSSTIDHIFKQINENIEEQTIVLNNADAINLILRELDDNENPDSNNISNNVTTFDTSTTEVKEFIQRCGNDSSFEIVSEQNSKVDESSLVPPPLISTTRCLLAEQNTPYSSFKFASSMSSSSLSSTTAVQQQTTGPRFYSSIVLAPTQITASKTSTAPQGRIIVRSLVPNTIKRIKLDQQRPNGNNRTVTAPSTQQITEHRLLTTTDNSEKVHFVFTDKLSDSIIASSTQPSTLSITNVEYDRLTNDLRKLSQKLNKQKNRAISDAHLTVLKHAQQMTFCTRRDLIKGNDTLSLSQKLLIYPELLAEEM</sequence>